<keyword evidence="2" id="KW-1185">Reference proteome</keyword>
<dbReference type="Gramene" id="CDF37167">
    <property type="protein sequence ID" value="CDF37167"/>
    <property type="gene ID" value="CHC_T00005126001"/>
</dbReference>
<dbReference type="AlphaFoldDB" id="R7QF65"/>
<dbReference type="EMBL" id="HG001818">
    <property type="protein sequence ID" value="CDF37167.1"/>
    <property type="molecule type" value="Genomic_DNA"/>
</dbReference>
<dbReference type="Proteomes" id="UP000012073">
    <property type="component" value="Unassembled WGS sequence"/>
</dbReference>
<evidence type="ECO:0000313" key="2">
    <source>
        <dbReference type="Proteomes" id="UP000012073"/>
    </source>
</evidence>
<protein>
    <submittedName>
        <fullName evidence="1">Uncharacterized protein</fullName>
    </submittedName>
</protein>
<accession>R7QF65</accession>
<sequence length="149" mass="16434">MYSSTLRPDCVSPDRAHVSTKAASETRSGSIPLREISRNIFRALPNILPLAYPFIMMVKDTMVGLHPCASICLKKYSAFAYIAAFIKPSNRALNVSVFGVTAPFPFLVRRKSSTTLPAISKHWSFPSEHNPVTNALTTPTLRSSRGIPR</sequence>
<gene>
    <name evidence="1" type="ORF">CHC_T00005126001</name>
</gene>
<dbReference type="KEGG" id="ccp:CHC_T00005126001"/>
<dbReference type="GeneID" id="17324689"/>
<organism evidence="1 2">
    <name type="scientific">Chondrus crispus</name>
    <name type="common">Carrageen Irish moss</name>
    <name type="synonym">Polymorpha crispa</name>
    <dbReference type="NCBI Taxonomy" id="2769"/>
    <lineage>
        <taxon>Eukaryota</taxon>
        <taxon>Rhodophyta</taxon>
        <taxon>Florideophyceae</taxon>
        <taxon>Rhodymeniophycidae</taxon>
        <taxon>Gigartinales</taxon>
        <taxon>Gigartinaceae</taxon>
        <taxon>Chondrus</taxon>
    </lineage>
</organism>
<name>R7QF65_CHOCR</name>
<reference evidence="2" key="1">
    <citation type="journal article" date="2013" name="Proc. Natl. Acad. Sci. U.S.A.">
        <title>Genome structure and metabolic features in the red seaweed Chondrus crispus shed light on evolution of the Archaeplastida.</title>
        <authorList>
            <person name="Collen J."/>
            <person name="Porcel B."/>
            <person name="Carre W."/>
            <person name="Ball S.G."/>
            <person name="Chaparro C."/>
            <person name="Tonon T."/>
            <person name="Barbeyron T."/>
            <person name="Michel G."/>
            <person name="Noel B."/>
            <person name="Valentin K."/>
            <person name="Elias M."/>
            <person name="Artiguenave F."/>
            <person name="Arun A."/>
            <person name="Aury J.M."/>
            <person name="Barbosa-Neto J.F."/>
            <person name="Bothwell J.H."/>
            <person name="Bouget F.Y."/>
            <person name="Brillet L."/>
            <person name="Cabello-Hurtado F."/>
            <person name="Capella-Gutierrez S."/>
            <person name="Charrier B."/>
            <person name="Cladiere L."/>
            <person name="Cock J.M."/>
            <person name="Coelho S.M."/>
            <person name="Colleoni C."/>
            <person name="Czjzek M."/>
            <person name="Da Silva C."/>
            <person name="Delage L."/>
            <person name="Denoeud F."/>
            <person name="Deschamps P."/>
            <person name="Dittami S.M."/>
            <person name="Gabaldon T."/>
            <person name="Gachon C.M."/>
            <person name="Groisillier A."/>
            <person name="Herve C."/>
            <person name="Jabbari K."/>
            <person name="Katinka M."/>
            <person name="Kloareg B."/>
            <person name="Kowalczyk N."/>
            <person name="Labadie K."/>
            <person name="Leblanc C."/>
            <person name="Lopez P.J."/>
            <person name="McLachlan D.H."/>
            <person name="Meslet-Cladiere L."/>
            <person name="Moustafa A."/>
            <person name="Nehr Z."/>
            <person name="Nyvall Collen P."/>
            <person name="Panaud O."/>
            <person name="Partensky F."/>
            <person name="Poulain J."/>
            <person name="Rensing S.A."/>
            <person name="Rousvoal S."/>
            <person name="Samson G."/>
            <person name="Symeonidi A."/>
            <person name="Weissenbach J."/>
            <person name="Zambounis A."/>
            <person name="Wincker P."/>
            <person name="Boyen C."/>
        </authorList>
    </citation>
    <scope>NUCLEOTIDE SEQUENCE [LARGE SCALE GENOMIC DNA]</scope>
    <source>
        <strain evidence="2">cv. Stackhouse</strain>
    </source>
</reference>
<dbReference type="RefSeq" id="XP_005716986.1">
    <property type="nucleotide sequence ID" value="XM_005716929.1"/>
</dbReference>
<proteinExistence type="predicted"/>
<evidence type="ECO:0000313" key="1">
    <source>
        <dbReference type="EMBL" id="CDF37167.1"/>
    </source>
</evidence>